<keyword evidence="1" id="KW-0812">Transmembrane</keyword>
<evidence type="ECO:0000313" key="2">
    <source>
        <dbReference type="EMBL" id="PGO24786.1"/>
    </source>
</evidence>
<keyword evidence="1" id="KW-1133">Transmembrane helix</keyword>
<feature type="transmembrane region" description="Helical" evidence="1">
    <location>
        <begin position="20"/>
        <end position="39"/>
    </location>
</feature>
<reference evidence="2 3" key="1">
    <citation type="submission" date="2017-09" db="EMBL/GenBank/DDBJ databases">
        <title>Large-scale bioinformatics analysis of Bacillus genomes uncovers conserved roles of natural products in bacterial physiology.</title>
        <authorList>
            <consortium name="Agbiome Team Llc"/>
            <person name="Bleich R.M."/>
            <person name="Grubbs K.J."/>
            <person name="Santa Maria K.C."/>
            <person name="Allen S.E."/>
            <person name="Farag S."/>
            <person name="Shank E.A."/>
            <person name="Bowers A."/>
        </authorList>
    </citation>
    <scope>NUCLEOTIDE SEQUENCE [LARGE SCALE GENOMIC DNA]</scope>
    <source>
        <strain evidence="2 3">AFS050027</strain>
    </source>
</reference>
<comment type="caution">
    <text evidence="2">The sequence shown here is derived from an EMBL/GenBank/DDBJ whole genome shotgun (WGS) entry which is preliminary data.</text>
</comment>
<name>A0A2B9PQ28_BACCE</name>
<dbReference type="EMBL" id="NUIL01000032">
    <property type="protein sequence ID" value="PGO24786.1"/>
    <property type="molecule type" value="Genomic_DNA"/>
</dbReference>
<dbReference type="Proteomes" id="UP000223777">
    <property type="component" value="Unassembled WGS sequence"/>
</dbReference>
<evidence type="ECO:0000256" key="1">
    <source>
        <dbReference type="SAM" id="Phobius"/>
    </source>
</evidence>
<evidence type="ECO:0000313" key="3">
    <source>
        <dbReference type="Proteomes" id="UP000223777"/>
    </source>
</evidence>
<gene>
    <name evidence="2" type="ORF">CN984_19980</name>
</gene>
<organism evidence="2 3">
    <name type="scientific">Bacillus cereus</name>
    <dbReference type="NCBI Taxonomy" id="1396"/>
    <lineage>
        <taxon>Bacteria</taxon>
        <taxon>Bacillati</taxon>
        <taxon>Bacillota</taxon>
        <taxon>Bacilli</taxon>
        <taxon>Bacillales</taxon>
        <taxon>Bacillaceae</taxon>
        <taxon>Bacillus</taxon>
        <taxon>Bacillus cereus group</taxon>
    </lineage>
</organism>
<protein>
    <submittedName>
        <fullName evidence="2">Uncharacterized protein</fullName>
    </submittedName>
</protein>
<keyword evidence="1" id="KW-0472">Membrane</keyword>
<dbReference type="AlphaFoldDB" id="A0A2B9PQ28"/>
<proteinExistence type="predicted"/>
<sequence length="87" mass="10571">MKKQALRKIRMKRAFERKSYNFVANSCKHLQEFVFFVVIYISRLENSKFIKMKRKTSNFFKIILNSIAYFLKKILKSKTSYKNYGKI</sequence>
<accession>A0A2B9PQ28</accession>